<protein>
    <recommendedName>
        <fullName evidence="1">Glycosyl transferase family 1 domain-containing protein</fullName>
    </recommendedName>
</protein>
<dbReference type="Proteomes" id="UP000236214">
    <property type="component" value="Unassembled WGS sequence"/>
</dbReference>
<keyword evidence="3" id="KW-1185">Reference proteome</keyword>
<evidence type="ECO:0000313" key="3">
    <source>
        <dbReference type="Proteomes" id="UP000236214"/>
    </source>
</evidence>
<dbReference type="GO" id="GO:0016757">
    <property type="term" value="F:glycosyltransferase activity"/>
    <property type="evidence" value="ECO:0007669"/>
    <property type="project" value="InterPro"/>
</dbReference>
<reference evidence="2 3" key="1">
    <citation type="submission" date="2016-05" db="EMBL/GenBank/DDBJ databases">
        <title>Whole genome sequencing of Tetragenococcus halophilus subsp. halophilus NISL 7118.</title>
        <authorList>
            <person name="Shiwa Y."/>
            <person name="Nishimura I."/>
            <person name="Yoshikawa H."/>
            <person name="Koyama Y."/>
            <person name="Oguma T."/>
        </authorList>
    </citation>
    <scope>NUCLEOTIDE SEQUENCE [LARGE SCALE GENOMIC DNA]</scope>
    <source>
        <strain evidence="2 3">NISL 7118</strain>
    </source>
</reference>
<dbReference type="AlphaFoldDB" id="A0A2H6CW40"/>
<feature type="domain" description="Glycosyl transferase family 1" evidence="1">
    <location>
        <begin position="234"/>
        <end position="386"/>
    </location>
</feature>
<name>A0A2H6CW40_TETHA</name>
<sequence length="408" mass="46818">MRGDELIKVEKKKLLFVISNLNIGGPQKSLLALLDNIDYDIFDVDVCVLRPDGELASFFNKNVNFIDVSELLTAATLPSENIVYWLKVLLKQGQYHMFTDAIISITRHIFLKRNMNQERQKFWRKHANQLPKFSKEYDLSFGILGLSTYVIVDLVSSMKKFHWVRSDVRILNRNTEIDGEYYNFLTGALAVSKKCGEIFENMYPHMRSKTEVFYNYIPENFYNNISFDPSLIKKHDGETTILTVTRLDPLKGIELAIEACRILVNEGINIKWYVLGNGKYRKKVEELIKEKGLQNSFILLGFQLNTLEFIKNVDIFVHPSRTEGKSNAVDEAKFVGKPIVVTNYDTVSEQIENKVTGLVADMSGKSIASALKRIIKDEELQLFLAKNCLNSKDASEQVTEDFLKLIKE</sequence>
<comment type="caution">
    <text evidence="2">The sequence shown here is derived from an EMBL/GenBank/DDBJ whole genome shotgun (WGS) entry which is preliminary data.</text>
</comment>
<evidence type="ECO:0000259" key="1">
    <source>
        <dbReference type="Pfam" id="PF00534"/>
    </source>
</evidence>
<dbReference type="Gene3D" id="3.40.50.2000">
    <property type="entry name" value="Glycogen Phosphorylase B"/>
    <property type="match status" value="2"/>
</dbReference>
<organism evidence="2 3">
    <name type="scientific">Tetragenococcus halophilus subsp. halophilus</name>
    <dbReference type="NCBI Taxonomy" id="1513897"/>
    <lineage>
        <taxon>Bacteria</taxon>
        <taxon>Bacillati</taxon>
        <taxon>Bacillota</taxon>
        <taxon>Bacilli</taxon>
        <taxon>Lactobacillales</taxon>
        <taxon>Enterococcaceae</taxon>
        <taxon>Tetragenococcus</taxon>
    </lineage>
</organism>
<evidence type="ECO:0000313" key="2">
    <source>
        <dbReference type="EMBL" id="GBD69206.1"/>
    </source>
</evidence>
<proteinExistence type="predicted"/>
<dbReference type="CDD" id="cd03811">
    <property type="entry name" value="GT4_GT28_WabH-like"/>
    <property type="match status" value="1"/>
</dbReference>
<dbReference type="EMBL" id="BDEC01000148">
    <property type="protein sequence ID" value="GBD69206.1"/>
    <property type="molecule type" value="Genomic_DNA"/>
</dbReference>
<dbReference type="PANTHER" id="PTHR12526">
    <property type="entry name" value="GLYCOSYLTRANSFERASE"/>
    <property type="match status" value="1"/>
</dbReference>
<dbReference type="SUPFAM" id="SSF53756">
    <property type="entry name" value="UDP-Glycosyltransferase/glycogen phosphorylase"/>
    <property type="match status" value="1"/>
</dbReference>
<dbReference type="Pfam" id="PF00534">
    <property type="entry name" value="Glycos_transf_1"/>
    <property type="match status" value="1"/>
</dbReference>
<dbReference type="InterPro" id="IPR001296">
    <property type="entry name" value="Glyco_trans_1"/>
</dbReference>
<gene>
    <name evidence="2" type="ORF">TEHN7118_2012</name>
</gene>
<accession>A0A2H6CW40</accession>